<dbReference type="Proteomes" id="UP001353858">
    <property type="component" value="Unassembled WGS sequence"/>
</dbReference>
<gene>
    <name evidence="11" type="ORF">RN001_003088</name>
</gene>
<dbReference type="InterPro" id="IPR056764">
    <property type="entry name" value="LbH_EIF2B3/5"/>
</dbReference>
<dbReference type="InterPro" id="IPR035543">
    <property type="entry name" value="eIF-2B_epsilon_N"/>
</dbReference>
<evidence type="ECO:0000256" key="5">
    <source>
        <dbReference type="ARBA" id="ARBA00022917"/>
    </source>
</evidence>
<dbReference type="FunFam" id="1.25.40.180:FF:000022">
    <property type="entry name" value="Translation initiation factor eIF-2B epsilon subunit"/>
    <property type="match status" value="1"/>
</dbReference>
<organism evidence="11 12">
    <name type="scientific">Aquatica leii</name>
    <dbReference type="NCBI Taxonomy" id="1421715"/>
    <lineage>
        <taxon>Eukaryota</taxon>
        <taxon>Metazoa</taxon>
        <taxon>Ecdysozoa</taxon>
        <taxon>Arthropoda</taxon>
        <taxon>Hexapoda</taxon>
        <taxon>Insecta</taxon>
        <taxon>Pterygota</taxon>
        <taxon>Neoptera</taxon>
        <taxon>Endopterygota</taxon>
        <taxon>Coleoptera</taxon>
        <taxon>Polyphaga</taxon>
        <taxon>Elateriformia</taxon>
        <taxon>Elateroidea</taxon>
        <taxon>Lampyridae</taxon>
        <taxon>Luciolinae</taxon>
        <taxon>Aquatica</taxon>
    </lineage>
</organism>
<protein>
    <recommendedName>
        <fullName evidence="6">Translation initiation factor eIF2B subunit epsilon</fullName>
    </recommendedName>
    <alternativeName>
        <fullName evidence="7">eIF2B GDP-GTP exchange factor subunit epsilon</fullName>
    </alternativeName>
</protein>
<evidence type="ECO:0000256" key="6">
    <source>
        <dbReference type="ARBA" id="ARBA00044144"/>
    </source>
</evidence>
<dbReference type="Gene3D" id="3.90.550.10">
    <property type="entry name" value="Spore Coat Polysaccharide Biosynthesis Protein SpsA, Chain A"/>
    <property type="match status" value="1"/>
</dbReference>
<name>A0AAN7SKI9_9COLE</name>
<evidence type="ECO:0000313" key="11">
    <source>
        <dbReference type="EMBL" id="KAK4886817.1"/>
    </source>
</evidence>
<sequence length="663" mass="74802">MSKLNKDVSQKDVVQAVVVAEYFGNEFAPITNDTPLALLPLLNVPLIEYTLEFLSLGGIEETFLFCCSNVDTIKQHIKKSIEKSAGWSLTMQVRVIVSESCRSFGDCLRDLDAKGLIRSDFVLLEPGIVGNIKLLPILKKHVDICKADKGAAMTLVLQEAGVGQKGRCLYEELLLVATTNYRVLLHQKLGVSKKRKIEVPLEMIMDNSSVNIYHNLKDTHLAICSASVLPLFSDNFDFQTKDDFVRGLLMNEEILGSTIYWHRISGSEYAAAVTNWRMYQSISRDILHRWLYPLVPDMGISSQHRNYVHLQNNIYRSKDVHLTQNSSLIEDVIIGSGTSVADKTNVSRSIIGESVKIGKNVVIEDSYVFSNTVIKDHCDIKHSVIGHDCVIEPQCKITQACILGDGVKLHKKTVIENELIQSQKPKDELLTNKLNEKAYKLKIQNCSTEISDSEEDGLLSRKLLRLHIHEEDVPSDDESFKSTDSEDELSYTTSPVPDDTNLFLNEVIDSLARGFEDKLQCDNLILEINSSRYAYNVTVKEVNFNVVKAILTLPFQLFVGQAYLQSLRLLLVYFSPILTNYLRNVSAMGDCLQAIEEFASTNNELNECVAAVLNWFYDKDYLSEEVILDWFSSIDSNTRFYARVQPFTNWLQQAEEASSSGDE</sequence>
<feature type="compositionally biased region" description="Basic and acidic residues" evidence="9">
    <location>
        <begin position="474"/>
        <end position="484"/>
    </location>
</feature>
<keyword evidence="4" id="KW-0396">Initiation factor</keyword>
<dbReference type="Pfam" id="PF25084">
    <property type="entry name" value="LbH_EIF2B"/>
    <property type="match status" value="1"/>
</dbReference>
<keyword evidence="12" id="KW-1185">Reference proteome</keyword>
<evidence type="ECO:0000256" key="9">
    <source>
        <dbReference type="SAM" id="MobiDB-lite"/>
    </source>
</evidence>
<accession>A0AAN7SKI9</accession>
<keyword evidence="3" id="KW-0963">Cytoplasm</keyword>
<reference evidence="12" key="1">
    <citation type="submission" date="2023-01" db="EMBL/GenBank/DDBJ databases">
        <title>Key to firefly adult light organ development and bioluminescence: homeobox transcription factors regulate luciferase expression and transportation to peroxisome.</title>
        <authorList>
            <person name="Fu X."/>
        </authorList>
    </citation>
    <scope>NUCLEOTIDE SEQUENCE [LARGE SCALE GENOMIC DNA]</scope>
</reference>
<keyword evidence="5" id="KW-0648">Protein biosynthesis</keyword>
<dbReference type="GO" id="GO:0003743">
    <property type="term" value="F:translation initiation factor activity"/>
    <property type="evidence" value="ECO:0007669"/>
    <property type="project" value="UniProtKB-KW"/>
</dbReference>
<dbReference type="Gene3D" id="2.160.10.10">
    <property type="entry name" value="Hexapeptide repeat proteins"/>
    <property type="match status" value="1"/>
</dbReference>
<proteinExistence type="inferred from homology"/>
<dbReference type="SUPFAM" id="SSF48371">
    <property type="entry name" value="ARM repeat"/>
    <property type="match status" value="1"/>
</dbReference>
<dbReference type="GO" id="GO:0005085">
    <property type="term" value="F:guanyl-nucleotide exchange factor activity"/>
    <property type="evidence" value="ECO:0007669"/>
    <property type="project" value="InterPro"/>
</dbReference>
<dbReference type="InterPro" id="IPR011004">
    <property type="entry name" value="Trimer_LpxA-like_sf"/>
</dbReference>
<evidence type="ECO:0000259" key="10">
    <source>
        <dbReference type="PROSITE" id="PS51363"/>
    </source>
</evidence>
<dbReference type="GO" id="GO:0031369">
    <property type="term" value="F:translation initiation factor binding"/>
    <property type="evidence" value="ECO:0007669"/>
    <property type="project" value="InterPro"/>
</dbReference>
<dbReference type="Pfam" id="PF02020">
    <property type="entry name" value="W2"/>
    <property type="match status" value="1"/>
</dbReference>
<feature type="domain" description="W2" evidence="10">
    <location>
        <begin position="497"/>
        <end position="661"/>
    </location>
</feature>
<evidence type="ECO:0000256" key="1">
    <source>
        <dbReference type="ARBA" id="ARBA00004514"/>
    </source>
</evidence>
<dbReference type="InterPro" id="IPR029044">
    <property type="entry name" value="Nucleotide-diphossugar_trans"/>
</dbReference>
<dbReference type="SUPFAM" id="SSF51161">
    <property type="entry name" value="Trimeric LpxA-like enzymes"/>
    <property type="match status" value="1"/>
</dbReference>
<dbReference type="PANTHER" id="PTHR45887">
    <property type="entry name" value="TRANSLATION INITIATION FACTOR EIF-2B SUBUNIT EPSILON"/>
    <property type="match status" value="1"/>
</dbReference>
<evidence type="ECO:0000256" key="8">
    <source>
        <dbReference type="ARBA" id="ARBA00046432"/>
    </source>
</evidence>
<dbReference type="SMART" id="SM00515">
    <property type="entry name" value="eIF5C"/>
    <property type="match status" value="1"/>
</dbReference>
<evidence type="ECO:0000256" key="4">
    <source>
        <dbReference type="ARBA" id="ARBA00022540"/>
    </source>
</evidence>
<dbReference type="PANTHER" id="PTHR45887:SF1">
    <property type="entry name" value="TRANSLATION INITIATION FACTOR EIF-2B SUBUNIT EPSILON"/>
    <property type="match status" value="1"/>
</dbReference>
<dbReference type="InterPro" id="IPR051956">
    <property type="entry name" value="eIF2B_epsilon"/>
</dbReference>
<dbReference type="InterPro" id="IPR016024">
    <property type="entry name" value="ARM-type_fold"/>
</dbReference>
<dbReference type="EMBL" id="JARPUR010000001">
    <property type="protein sequence ID" value="KAK4886817.1"/>
    <property type="molecule type" value="Genomic_DNA"/>
</dbReference>
<comment type="similarity">
    <text evidence="2">Belongs to the eIF-2B gamma/epsilon subunits family.</text>
</comment>
<evidence type="ECO:0000256" key="7">
    <source>
        <dbReference type="ARBA" id="ARBA00044345"/>
    </source>
</evidence>
<dbReference type="CDD" id="cd04197">
    <property type="entry name" value="eIF-2B_epsilon_N"/>
    <property type="match status" value="1"/>
</dbReference>
<dbReference type="InterPro" id="IPR044123">
    <property type="entry name" value="W2_eIF2B_epsilon"/>
</dbReference>
<dbReference type="SUPFAM" id="SSF53448">
    <property type="entry name" value="Nucleotide-diphospho-sugar transferases"/>
    <property type="match status" value="1"/>
</dbReference>
<dbReference type="CDD" id="cd11558">
    <property type="entry name" value="W2_eIF2B_epsilon"/>
    <property type="match status" value="1"/>
</dbReference>
<dbReference type="AlphaFoldDB" id="A0AAN7SKI9"/>
<comment type="caution">
    <text evidence="11">The sequence shown here is derived from an EMBL/GenBank/DDBJ whole genome shotgun (WGS) entry which is preliminary data.</text>
</comment>
<comment type="subcellular location">
    <subcellularLocation>
        <location evidence="1">Cytoplasm</location>
        <location evidence="1">Cytosol</location>
    </subcellularLocation>
</comment>
<evidence type="ECO:0000313" key="12">
    <source>
        <dbReference type="Proteomes" id="UP001353858"/>
    </source>
</evidence>
<comment type="subunit">
    <text evidence="8">Component of the translation initiation factor 2B (eIF2B) complex which is a heterodecamer of two sets of five different subunits: alpha, beta, gamma, delta and epsilon. Subunits alpha, beta and delta comprise a regulatory subcomplex and subunits epsilon and gamma comprise a catalytic subcomplex. Within the complex, the hexameric regulatory complex resides at the center, with the two heterodimeric catalytic subcomplexes bound on opposite sides.</text>
</comment>
<evidence type="ECO:0000256" key="2">
    <source>
        <dbReference type="ARBA" id="ARBA00007878"/>
    </source>
</evidence>
<feature type="region of interest" description="Disordered" evidence="9">
    <location>
        <begin position="474"/>
        <end position="493"/>
    </location>
</feature>
<dbReference type="Gene3D" id="1.25.40.180">
    <property type="match status" value="1"/>
</dbReference>
<dbReference type="GO" id="GO:0005851">
    <property type="term" value="C:eukaryotic translation initiation factor 2B complex"/>
    <property type="evidence" value="ECO:0007669"/>
    <property type="project" value="TreeGrafter"/>
</dbReference>
<evidence type="ECO:0000256" key="3">
    <source>
        <dbReference type="ARBA" id="ARBA00022490"/>
    </source>
</evidence>
<dbReference type="PROSITE" id="PS51363">
    <property type="entry name" value="W2"/>
    <property type="match status" value="1"/>
</dbReference>
<dbReference type="InterPro" id="IPR003307">
    <property type="entry name" value="W2_domain"/>
</dbReference>
<dbReference type="GO" id="GO:0005829">
    <property type="term" value="C:cytosol"/>
    <property type="evidence" value="ECO:0007669"/>
    <property type="project" value="UniProtKB-SubCell"/>
</dbReference>